<dbReference type="HOGENOM" id="CLU_2458616_0_0_1"/>
<feature type="compositionally biased region" description="Low complexity" evidence="1">
    <location>
        <begin position="68"/>
        <end position="81"/>
    </location>
</feature>
<reference evidence="2" key="2">
    <citation type="submission" date="2018-05" db="EMBL/GenBank/DDBJ databases">
        <title>OgluRS3 (Oryza glumaepatula Reference Sequence Version 3).</title>
        <authorList>
            <person name="Zhang J."/>
            <person name="Kudrna D."/>
            <person name="Lee S."/>
            <person name="Talag J."/>
            <person name="Welchert J."/>
            <person name="Wing R.A."/>
        </authorList>
    </citation>
    <scope>NUCLEOTIDE SEQUENCE [LARGE SCALE GENOMIC DNA]</scope>
</reference>
<reference evidence="2" key="1">
    <citation type="submission" date="2015-04" db="UniProtKB">
        <authorList>
            <consortium name="EnsemblPlants"/>
        </authorList>
    </citation>
    <scope>IDENTIFICATION</scope>
</reference>
<proteinExistence type="predicted"/>
<sequence length="90" mass="9953">MERERDDGVHGNRATARHGSCHCRGFAEPPCWRRARDGGKRAGRKTAALMGGGQRRRWVEKGGDWGRRTTALTGGRGMAATRGGGRRHWI</sequence>
<name>A0A0E0AKB2_9ORYZ</name>
<feature type="region of interest" description="Disordered" evidence="1">
    <location>
        <begin position="1"/>
        <end position="90"/>
    </location>
</feature>
<evidence type="ECO:0000313" key="3">
    <source>
        <dbReference type="Proteomes" id="UP000026961"/>
    </source>
</evidence>
<keyword evidence="3" id="KW-1185">Reference proteome</keyword>
<dbReference type="Gramene" id="OGLUM07G15210.1">
    <property type="protein sequence ID" value="OGLUM07G15210.1"/>
    <property type="gene ID" value="OGLUM07G15210"/>
</dbReference>
<dbReference type="AlphaFoldDB" id="A0A0E0AKB2"/>
<dbReference type="Proteomes" id="UP000026961">
    <property type="component" value="Chromosome 7"/>
</dbReference>
<dbReference type="EnsemblPlants" id="OGLUM07G15210.1">
    <property type="protein sequence ID" value="OGLUM07G15210.1"/>
    <property type="gene ID" value="OGLUM07G15210"/>
</dbReference>
<evidence type="ECO:0000313" key="2">
    <source>
        <dbReference type="EnsemblPlants" id="OGLUM07G15210.1"/>
    </source>
</evidence>
<accession>A0A0E0AKB2</accession>
<evidence type="ECO:0000256" key="1">
    <source>
        <dbReference type="SAM" id="MobiDB-lite"/>
    </source>
</evidence>
<organism evidence="2">
    <name type="scientific">Oryza glumipatula</name>
    <dbReference type="NCBI Taxonomy" id="40148"/>
    <lineage>
        <taxon>Eukaryota</taxon>
        <taxon>Viridiplantae</taxon>
        <taxon>Streptophyta</taxon>
        <taxon>Embryophyta</taxon>
        <taxon>Tracheophyta</taxon>
        <taxon>Spermatophyta</taxon>
        <taxon>Magnoliopsida</taxon>
        <taxon>Liliopsida</taxon>
        <taxon>Poales</taxon>
        <taxon>Poaceae</taxon>
        <taxon>BOP clade</taxon>
        <taxon>Oryzoideae</taxon>
        <taxon>Oryzeae</taxon>
        <taxon>Oryzinae</taxon>
        <taxon>Oryza</taxon>
    </lineage>
</organism>
<protein>
    <submittedName>
        <fullName evidence="2">Uncharacterized protein</fullName>
    </submittedName>
</protein>
<feature type="compositionally biased region" description="Basic and acidic residues" evidence="1">
    <location>
        <begin position="57"/>
        <end position="67"/>
    </location>
</feature>
<feature type="compositionally biased region" description="Basic and acidic residues" evidence="1">
    <location>
        <begin position="1"/>
        <end position="10"/>
    </location>
</feature>